<feature type="domain" description="AsmA" evidence="2">
    <location>
        <begin position="8"/>
        <end position="661"/>
    </location>
</feature>
<evidence type="ECO:0000313" key="3">
    <source>
        <dbReference type="EMBL" id="ROR34630.1"/>
    </source>
</evidence>
<proteinExistence type="predicted"/>
<dbReference type="InterPro" id="IPR007844">
    <property type="entry name" value="AsmA"/>
</dbReference>
<feature type="region of interest" description="Disordered" evidence="1">
    <location>
        <begin position="757"/>
        <end position="787"/>
    </location>
</feature>
<sequence length="787" mass="82475">MRVWLRRIGIALGVLVVLFAAVLGYVAATFDPDDYRDEIEAAVEARTGRALRIGGGLELELFPWLAVRTGRVELADAPGFGAGPFAAIERAEVRVRLLPLLRRELEVGRVRVEGLRLHLRVDGEGRSNWADLAGGGGAAEGAGGGEAAPALALAVAGLEVRDARIEYVDEQAGHGLTLGGLELETGPLRPGAAVPVRLRTGIEAEPAGLQGRLEVGGEVTVDEALQGLRVRGLDLRLHAAGAGLPDAGVDLGVRGDLAADGAAGRLVAEGLELELPGLLLAGRAEAAAPARAEVVLDSRRLAPAELLAALGIAAPLPAGSPLLAQGELGLTARLEGARLEVPRLAAALGPVRMQARGTVPDLAAGAFEGRVEIAPFSPRAVLGAAGVEVPETADPAVLGEAALRTALRGDAAGIELHELALRLDQTRVQGRLAVEGLARTPPALRFDLEVDAVDLDRYLPPQAAETAPPSPGTAAVGTAALPLEMLRALQADGRVRIGRLKAFGIRSEAVSIRIAAGDGLLRLGPNAALLYGGRYAGDVQLDVRGDAPVWQARETLTDVDVGALLRDAMGEERLQGRAEVALALAAEGADPVGLRRTVDGTARFVFRDGLVRGVNIAQLIREARARLEGRPVPKAEGPAETDFTELAGSAVIRDGILRNDDLRARSPLLRVAGAGTVDLPGERLDYLLRVKLVGTLEGQGGADLAALKGLEIPLRIRGPWAGPSFSVELDKVLAGKAKARLEAEEAKARARLEAEKAEARQRLEEKKRAVEEETRRKLEDKLKGLLR</sequence>
<evidence type="ECO:0000256" key="1">
    <source>
        <dbReference type="SAM" id="MobiDB-lite"/>
    </source>
</evidence>
<dbReference type="AlphaFoldDB" id="A0A3N1Y7A0"/>
<protein>
    <submittedName>
        <fullName evidence="3">AsmA protein</fullName>
    </submittedName>
</protein>
<evidence type="ECO:0000259" key="2">
    <source>
        <dbReference type="Pfam" id="PF05170"/>
    </source>
</evidence>
<dbReference type="Pfam" id="PF05170">
    <property type="entry name" value="AsmA"/>
    <property type="match status" value="1"/>
</dbReference>
<dbReference type="OrthoDB" id="9766390at2"/>
<dbReference type="RefSeq" id="WP_123399969.1">
    <property type="nucleotide sequence ID" value="NZ_RJVI01000001.1"/>
</dbReference>
<evidence type="ECO:0000313" key="4">
    <source>
        <dbReference type="Proteomes" id="UP000276634"/>
    </source>
</evidence>
<dbReference type="Proteomes" id="UP000276634">
    <property type="component" value="Unassembled WGS sequence"/>
</dbReference>
<dbReference type="PANTHER" id="PTHR30441:SF4">
    <property type="entry name" value="PROTEIN ASMA"/>
    <property type="match status" value="1"/>
</dbReference>
<dbReference type="InterPro" id="IPR052894">
    <property type="entry name" value="AsmA-related"/>
</dbReference>
<accession>A0A3N1Y7A0</accession>
<comment type="caution">
    <text evidence="3">The sequence shown here is derived from an EMBL/GenBank/DDBJ whole genome shotgun (WGS) entry which is preliminary data.</text>
</comment>
<dbReference type="EMBL" id="RJVI01000001">
    <property type="protein sequence ID" value="ROR34630.1"/>
    <property type="molecule type" value="Genomic_DNA"/>
</dbReference>
<reference evidence="3 4" key="1">
    <citation type="submission" date="2018-11" db="EMBL/GenBank/DDBJ databases">
        <title>Genomic Encyclopedia of Type Strains, Phase IV (KMG-IV): sequencing the most valuable type-strain genomes for metagenomic binning, comparative biology and taxonomic classification.</title>
        <authorList>
            <person name="Goeker M."/>
        </authorList>
    </citation>
    <scope>NUCLEOTIDE SEQUENCE [LARGE SCALE GENOMIC DNA]</scope>
    <source>
        <strain evidence="3 4">DSM 100275</strain>
    </source>
</reference>
<name>A0A3N1Y7A0_9GAMM</name>
<gene>
    <name evidence="3" type="ORF">EDC57_0530</name>
</gene>
<keyword evidence="4" id="KW-1185">Reference proteome</keyword>
<organism evidence="3 4">
    <name type="scientific">Inmirania thermothiophila</name>
    <dbReference type="NCBI Taxonomy" id="1750597"/>
    <lineage>
        <taxon>Bacteria</taxon>
        <taxon>Pseudomonadati</taxon>
        <taxon>Pseudomonadota</taxon>
        <taxon>Gammaproteobacteria</taxon>
        <taxon>Chromatiales</taxon>
        <taxon>Ectothiorhodospiraceae</taxon>
        <taxon>Inmirania</taxon>
    </lineage>
</organism>
<dbReference type="GO" id="GO:0005886">
    <property type="term" value="C:plasma membrane"/>
    <property type="evidence" value="ECO:0007669"/>
    <property type="project" value="TreeGrafter"/>
</dbReference>
<dbReference type="GO" id="GO:0090313">
    <property type="term" value="P:regulation of protein targeting to membrane"/>
    <property type="evidence" value="ECO:0007669"/>
    <property type="project" value="TreeGrafter"/>
</dbReference>
<dbReference type="PANTHER" id="PTHR30441">
    <property type="entry name" value="DUF748 DOMAIN-CONTAINING PROTEIN"/>
    <property type="match status" value="1"/>
</dbReference>